<dbReference type="EMBL" id="JACHID010000001">
    <property type="protein sequence ID" value="MBB5020809.1"/>
    <property type="molecule type" value="Genomic_DNA"/>
</dbReference>
<dbReference type="PROSITE" id="PS51379">
    <property type="entry name" value="4FE4S_FER_2"/>
    <property type="match status" value="1"/>
</dbReference>
<evidence type="ECO:0000256" key="1">
    <source>
        <dbReference type="ARBA" id="ARBA00001966"/>
    </source>
</evidence>
<dbReference type="InterPro" id="IPR001080">
    <property type="entry name" value="3Fe4S_ferredoxin"/>
</dbReference>
<evidence type="ECO:0000313" key="11">
    <source>
        <dbReference type="Proteomes" id="UP000528322"/>
    </source>
</evidence>
<feature type="domain" description="4Fe-4S ferredoxin-type" evidence="9">
    <location>
        <begin position="3"/>
        <end position="32"/>
    </location>
</feature>
<dbReference type="Gene3D" id="3.30.70.20">
    <property type="match status" value="1"/>
</dbReference>
<dbReference type="PANTHER" id="PTHR39163">
    <property type="entry name" value="FERREDOXIN"/>
    <property type="match status" value="1"/>
</dbReference>
<dbReference type="RefSeq" id="WP_183728304.1">
    <property type="nucleotide sequence ID" value="NZ_JACHID010000001.1"/>
</dbReference>
<keyword evidence="6 8" id="KW-0408">Iron</keyword>
<keyword evidence="7 8" id="KW-0411">Iron-sulfur</keyword>
<accession>A0A7W7Y2G5</accession>
<evidence type="ECO:0000256" key="5">
    <source>
        <dbReference type="ARBA" id="ARBA00022982"/>
    </source>
</evidence>
<reference evidence="10 11" key="1">
    <citation type="submission" date="2020-08" db="EMBL/GenBank/DDBJ databases">
        <title>Genomic Encyclopedia of Type Strains, Phase IV (KMG-IV): sequencing the most valuable type-strain genomes for metagenomic binning, comparative biology and taxonomic classification.</title>
        <authorList>
            <person name="Goeker M."/>
        </authorList>
    </citation>
    <scope>NUCLEOTIDE SEQUENCE [LARGE SCALE GENOMIC DNA]</scope>
    <source>
        <strain evidence="10 11">DSM 22071</strain>
    </source>
</reference>
<evidence type="ECO:0000256" key="6">
    <source>
        <dbReference type="ARBA" id="ARBA00023004"/>
    </source>
</evidence>
<proteinExistence type="predicted"/>
<evidence type="ECO:0000256" key="2">
    <source>
        <dbReference type="ARBA" id="ARBA00022448"/>
    </source>
</evidence>
<dbReference type="Pfam" id="PF13370">
    <property type="entry name" value="Fer4_13"/>
    <property type="match status" value="1"/>
</dbReference>
<dbReference type="PRINTS" id="PR00352">
    <property type="entry name" value="3FE4SFRDOXIN"/>
</dbReference>
<dbReference type="AlphaFoldDB" id="A0A7W7Y2G5"/>
<keyword evidence="3" id="KW-0004">4Fe-4S</keyword>
<dbReference type="GO" id="GO:0051539">
    <property type="term" value="F:4 iron, 4 sulfur cluster binding"/>
    <property type="evidence" value="ECO:0007669"/>
    <property type="project" value="UniProtKB-KW"/>
</dbReference>
<dbReference type="SUPFAM" id="SSF54862">
    <property type="entry name" value="4Fe-4S ferredoxins"/>
    <property type="match status" value="1"/>
</dbReference>
<keyword evidence="5 8" id="KW-0249">Electron transport</keyword>
<evidence type="ECO:0000256" key="8">
    <source>
        <dbReference type="RuleBase" id="RU368020"/>
    </source>
</evidence>
<evidence type="ECO:0000256" key="3">
    <source>
        <dbReference type="ARBA" id="ARBA00022485"/>
    </source>
</evidence>
<evidence type="ECO:0000256" key="7">
    <source>
        <dbReference type="ARBA" id="ARBA00023014"/>
    </source>
</evidence>
<gene>
    <name evidence="10" type="ORF">HNR37_000112</name>
</gene>
<name>A0A7W7Y2G5_9BACT</name>
<protein>
    <recommendedName>
        <fullName evidence="8">Ferredoxin</fullName>
    </recommendedName>
</protein>
<keyword evidence="2 8" id="KW-0813">Transport</keyword>
<evidence type="ECO:0000313" key="10">
    <source>
        <dbReference type="EMBL" id="MBB5020809.1"/>
    </source>
</evidence>
<dbReference type="GO" id="GO:0005506">
    <property type="term" value="F:iron ion binding"/>
    <property type="evidence" value="ECO:0007669"/>
    <property type="project" value="UniProtKB-UniRule"/>
</dbReference>
<evidence type="ECO:0000256" key="4">
    <source>
        <dbReference type="ARBA" id="ARBA00022723"/>
    </source>
</evidence>
<dbReference type="Proteomes" id="UP000528322">
    <property type="component" value="Unassembled WGS sequence"/>
</dbReference>
<dbReference type="PANTHER" id="PTHR39163:SF1">
    <property type="entry name" value="FERREDOXIN"/>
    <property type="match status" value="1"/>
</dbReference>
<dbReference type="InterPro" id="IPR017896">
    <property type="entry name" value="4Fe4S_Fe-S-bd"/>
</dbReference>
<sequence length="63" mass="6901">MARKVIVDQESCIACGMCYDLVPEVFSALEDGMAQVHDSQGASEEQIQEAIDACPVACIHWEE</sequence>
<keyword evidence="4 8" id="KW-0479">Metal-binding</keyword>
<dbReference type="InterPro" id="IPR052395">
    <property type="entry name" value="ET_Ferredoxin"/>
</dbReference>
<evidence type="ECO:0000259" key="9">
    <source>
        <dbReference type="PROSITE" id="PS51379"/>
    </source>
</evidence>
<dbReference type="GO" id="GO:0009055">
    <property type="term" value="F:electron transfer activity"/>
    <property type="evidence" value="ECO:0007669"/>
    <property type="project" value="UniProtKB-UniRule"/>
</dbReference>
<organism evidence="10 11">
    <name type="scientific">Desulfurispira natronophila</name>
    <dbReference type="NCBI Taxonomy" id="682562"/>
    <lineage>
        <taxon>Bacteria</taxon>
        <taxon>Pseudomonadati</taxon>
        <taxon>Chrysiogenota</taxon>
        <taxon>Chrysiogenia</taxon>
        <taxon>Chrysiogenales</taxon>
        <taxon>Chrysiogenaceae</taxon>
        <taxon>Desulfurispira</taxon>
    </lineage>
</organism>
<comment type="function">
    <text evidence="8">Ferredoxins are iron-sulfur proteins that transfer electrons in a wide variety of metabolic reactions.</text>
</comment>
<comment type="caution">
    <text evidence="10">The sequence shown here is derived from an EMBL/GenBank/DDBJ whole genome shotgun (WGS) entry which is preliminary data.</text>
</comment>
<keyword evidence="11" id="KW-1185">Reference proteome</keyword>
<comment type="cofactor">
    <cofactor evidence="1">
        <name>[4Fe-4S] cluster</name>
        <dbReference type="ChEBI" id="CHEBI:49883"/>
    </cofactor>
</comment>